<dbReference type="FunFam" id="3.10.10.10:FF:000007">
    <property type="entry name" value="Retrovirus-related Pol polyprotein from transposon 17.6-like Protein"/>
    <property type="match status" value="1"/>
</dbReference>
<evidence type="ECO:0000256" key="3">
    <source>
        <dbReference type="ARBA" id="ARBA00022695"/>
    </source>
</evidence>
<keyword evidence="6" id="KW-0378">Hydrolase</keyword>
<dbReference type="InterPro" id="IPR043128">
    <property type="entry name" value="Rev_trsase/Diguanyl_cyclase"/>
</dbReference>
<dbReference type="Pfam" id="PF00078">
    <property type="entry name" value="RVT_1"/>
    <property type="match status" value="1"/>
</dbReference>
<dbReference type="PANTHER" id="PTHR37984">
    <property type="entry name" value="PROTEIN CBG26694"/>
    <property type="match status" value="1"/>
</dbReference>
<keyword evidence="2" id="KW-0808">Transferase</keyword>
<evidence type="ECO:0000256" key="4">
    <source>
        <dbReference type="ARBA" id="ARBA00022722"/>
    </source>
</evidence>
<name>A0AAD4WBL6_PRUDU</name>
<dbReference type="InterPro" id="IPR043502">
    <property type="entry name" value="DNA/RNA_pol_sf"/>
</dbReference>
<keyword evidence="7" id="KW-0695">RNA-directed DNA polymerase</keyword>
<keyword evidence="4" id="KW-0540">Nuclease</keyword>
<keyword evidence="3" id="KW-0548">Nucleotidyltransferase</keyword>
<evidence type="ECO:0000256" key="7">
    <source>
        <dbReference type="ARBA" id="ARBA00022918"/>
    </source>
</evidence>
<keyword evidence="5" id="KW-0255">Endonuclease</keyword>
<protein>
    <recommendedName>
        <fullName evidence="9">Reverse transcriptase domain-containing protein</fullName>
    </recommendedName>
</protein>
<dbReference type="FunFam" id="3.10.20.370:FF:000001">
    <property type="entry name" value="Retrovirus-related Pol polyprotein from transposon 17.6-like protein"/>
    <property type="match status" value="1"/>
</dbReference>
<dbReference type="InterPro" id="IPR021109">
    <property type="entry name" value="Peptidase_aspartic_dom_sf"/>
</dbReference>
<reference evidence="10 11" key="1">
    <citation type="journal article" date="2022" name="G3 (Bethesda)">
        <title>Whole-genome sequence and methylome profiling of the almond [Prunus dulcis (Mill.) D.A. Webb] cultivar 'Nonpareil'.</title>
        <authorList>
            <person name="D'Amico-Willman K.M."/>
            <person name="Ouma W.Z."/>
            <person name="Meulia T."/>
            <person name="Sideli G.M."/>
            <person name="Gradziel T.M."/>
            <person name="Fresnedo-Ramirez J."/>
        </authorList>
    </citation>
    <scope>NUCLEOTIDE SEQUENCE [LARGE SCALE GENOMIC DNA]</scope>
    <source>
        <strain evidence="10">Clone GOH B32 T37-40</strain>
    </source>
</reference>
<accession>A0AAD4WBL6</accession>
<dbReference type="GO" id="GO:0008233">
    <property type="term" value="F:peptidase activity"/>
    <property type="evidence" value="ECO:0007669"/>
    <property type="project" value="UniProtKB-KW"/>
</dbReference>
<dbReference type="Proteomes" id="UP001054821">
    <property type="component" value="Chromosome 3"/>
</dbReference>
<dbReference type="Pfam" id="PF17919">
    <property type="entry name" value="RT_RNaseH_2"/>
    <property type="match status" value="1"/>
</dbReference>
<dbReference type="InterPro" id="IPR050951">
    <property type="entry name" value="Retrovirus_Pol_polyprotein"/>
</dbReference>
<keyword evidence="8" id="KW-0511">Multifunctional enzyme</keyword>
<gene>
    <name evidence="10" type="ORF">L3X38_018364</name>
</gene>
<sequence>MSTASIARTPSRQTGLTCFNCGQGILREVAQLYSRVMQQSRGLGPSRGRVVWVKIRVKVVLLPLQQGHPVAGHHHLLEAGVEVHATPDVITGMIPIFGYLARVLIDSRATHSFVAHNFIPYVSVRPTSMTGSFSISLPTGEVLYADRMFRNCFVQVFDACLEANLIPLDLVDLDIILGMDWLEKHHASVDCFQKEVTLRSPGQPKVTFRGERRVLPTCLISAIIAKRLLKKESEGYLAHIIDTREIILNLEDIPVVCDFPDIFPDDLPVLFLKGAKHFSNIDMRSGYHQVRIREEDIPKTAFRMRYGHYEFLVIPFGLMNAPSTFMDLMNRVFRPYLDHFVIVFIDDILVYSQTLKGHKKHLRLVLRTLRRNQLYAKFSKCQFWLDRLVFLGHVTSAERIYVDPQKVEAIVNWVQPTSVTEIRSFLGLAGYYRRVVEWFSSITAPLTRLIRKDVTFDWTEECEQSFQELKMQLTSTPVLALPDNSGNFVIYSDASLQGLGCVLMQYDRVIAYASRQLKKHEQNYPVHDLEFVAVVFAPKIWRHYLYGKTCQIFTDHKSLKTAYLPLLVELRKDGVQLGITQQGGIFASLHVRPILVERVIEAQLGDLTLCKIRGEVENGTRKDYAIRGDGALKPSGLM</sequence>
<dbReference type="GO" id="GO:0003964">
    <property type="term" value="F:RNA-directed DNA polymerase activity"/>
    <property type="evidence" value="ECO:0007669"/>
    <property type="project" value="UniProtKB-KW"/>
</dbReference>
<dbReference type="Gene3D" id="3.10.10.10">
    <property type="entry name" value="HIV Type 1 Reverse Transcriptase, subunit A, domain 1"/>
    <property type="match status" value="1"/>
</dbReference>
<proteinExistence type="predicted"/>
<evidence type="ECO:0000313" key="11">
    <source>
        <dbReference type="Proteomes" id="UP001054821"/>
    </source>
</evidence>
<dbReference type="Pfam" id="PF08284">
    <property type="entry name" value="RVP_2"/>
    <property type="match status" value="1"/>
</dbReference>
<keyword evidence="1" id="KW-0645">Protease</keyword>
<dbReference type="SUPFAM" id="SSF56672">
    <property type="entry name" value="DNA/RNA polymerases"/>
    <property type="match status" value="1"/>
</dbReference>
<dbReference type="Gene3D" id="2.40.70.10">
    <property type="entry name" value="Acid Proteases"/>
    <property type="match status" value="1"/>
</dbReference>
<keyword evidence="11" id="KW-1185">Reference proteome</keyword>
<dbReference type="GO" id="GO:0004519">
    <property type="term" value="F:endonuclease activity"/>
    <property type="evidence" value="ECO:0007669"/>
    <property type="project" value="UniProtKB-KW"/>
</dbReference>
<dbReference type="PANTHER" id="PTHR37984:SF5">
    <property type="entry name" value="PROTEIN NYNRIN-LIKE"/>
    <property type="match status" value="1"/>
</dbReference>
<organism evidence="10 11">
    <name type="scientific">Prunus dulcis</name>
    <name type="common">Almond</name>
    <name type="synonym">Amygdalus dulcis</name>
    <dbReference type="NCBI Taxonomy" id="3755"/>
    <lineage>
        <taxon>Eukaryota</taxon>
        <taxon>Viridiplantae</taxon>
        <taxon>Streptophyta</taxon>
        <taxon>Embryophyta</taxon>
        <taxon>Tracheophyta</taxon>
        <taxon>Spermatophyta</taxon>
        <taxon>Magnoliopsida</taxon>
        <taxon>eudicotyledons</taxon>
        <taxon>Gunneridae</taxon>
        <taxon>Pentapetalae</taxon>
        <taxon>rosids</taxon>
        <taxon>fabids</taxon>
        <taxon>Rosales</taxon>
        <taxon>Rosaceae</taxon>
        <taxon>Amygdaloideae</taxon>
        <taxon>Amygdaleae</taxon>
        <taxon>Prunus</taxon>
    </lineage>
</organism>
<comment type="caution">
    <text evidence="10">The sequence shown here is derived from an EMBL/GenBank/DDBJ whole genome shotgun (WGS) entry which is preliminary data.</text>
</comment>
<feature type="domain" description="Reverse transcriptase" evidence="9">
    <location>
        <begin position="182"/>
        <end position="395"/>
    </location>
</feature>
<dbReference type="EMBL" id="JAJFAZ020000003">
    <property type="protein sequence ID" value="KAI5339092.1"/>
    <property type="molecule type" value="Genomic_DNA"/>
</dbReference>
<dbReference type="CDD" id="cd01647">
    <property type="entry name" value="RT_LTR"/>
    <property type="match status" value="1"/>
</dbReference>
<dbReference type="PROSITE" id="PS50878">
    <property type="entry name" value="RT_POL"/>
    <property type="match status" value="1"/>
</dbReference>
<evidence type="ECO:0000259" key="9">
    <source>
        <dbReference type="PROSITE" id="PS50878"/>
    </source>
</evidence>
<dbReference type="InterPro" id="IPR000477">
    <property type="entry name" value="RT_dom"/>
</dbReference>
<dbReference type="FunFam" id="3.30.70.270:FF:000020">
    <property type="entry name" value="Transposon Tf2-6 polyprotein-like Protein"/>
    <property type="match status" value="1"/>
</dbReference>
<dbReference type="SUPFAM" id="SSF50630">
    <property type="entry name" value="Acid proteases"/>
    <property type="match status" value="1"/>
</dbReference>
<evidence type="ECO:0000256" key="6">
    <source>
        <dbReference type="ARBA" id="ARBA00022801"/>
    </source>
</evidence>
<evidence type="ECO:0000256" key="1">
    <source>
        <dbReference type="ARBA" id="ARBA00022670"/>
    </source>
</evidence>
<evidence type="ECO:0000256" key="8">
    <source>
        <dbReference type="ARBA" id="ARBA00023268"/>
    </source>
</evidence>
<dbReference type="CDD" id="cd09274">
    <property type="entry name" value="RNase_HI_RT_Ty3"/>
    <property type="match status" value="1"/>
</dbReference>
<evidence type="ECO:0000313" key="10">
    <source>
        <dbReference type="EMBL" id="KAI5339092.1"/>
    </source>
</evidence>
<dbReference type="Gene3D" id="3.30.70.270">
    <property type="match status" value="2"/>
</dbReference>
<evidence type="ECO:0000256" key="2">
    <source>
        <dbReference type="ARBA" id="ARBA00022679"/>
    </source>
</evidence>
<dbReference type="CDD" id="cd00303">
    <property type="entry name" value="retropepsin_like"/>
    <property type="match status" value="1"/>
</dbReference>
<dbReference type="Gene3D" id="3.10.20.370">
    <property type="match status" value="1"/>
</dbReference>
<evidence type="ECO:0000256" key="5">
    <source>
        <dbReference type="ARBA" id="ARBA00022759"/>
    </source>
</evidence>
<dbReference type="AlphaFoldDB" id="A0AAD4WBL6"/>
<dbReference type="GO" id="GO:0006508">
    <property type="term" value="P:proteolysis"/>
    <property type="evidence" value="ECO:0007669"/>
    <property type="project" value="UniProtKB-KW"/>
</dbReference>
<dbReference type="InterPro" id="IPR041577">
    <property type="entry name" value="RT_RNaseH_2"/>
</dbReference>